<dbReference type="PROSITE" id="PS00624">
    <property type="entry name" value="GMC_OXRED_2"/>
    <property type="match status" value="1"/>
</dbReference>
<evidence type="ECO:0000259" key="6">
    <source>
        <dbReference type="PROSITE" id="PS00624"/>
    </source>
</evidence>
<name>A0A0K2SWJ4_LEPSM</name>
<dbReference type="PANTHER" id="PTHR11552">
    <property type="entry name" value="GLUCOSE-METHANOL-CHOLINE GMC OXIDOREDUCTASE"/>
    <property type="match status" value="1"/>
</dbReference>
<dbReference type="PIRSF" id="PIRSF000137">
    <property type="entry name" value="Alcohol_oxidase"/>
    <property type="match status" value="1"/>
</dbReference>
<evidence type="ECO:0000256" key="3">
    <source>
        <dbReference type="ARBA" id="ARBA00022630"/>
    </source>
</evidence>
<dbReference type="Pfam" id="PF00732">
    <property type="entry name" value="GMC_oxred_N"/>
    <property type="match status" value="1"/>
</dbReference>
<dbReference type="SUPFAM" id="SSF51905">
    <property type="entry name" value="FAD/NAD(P)-binding domain"/>
    <property type="match status" value="1"/>
</dbReference>
<dbReference type="InterPro" id="IPR012132">
    <property type="entry name" value="GMC_OxRdtase"/>
</dbReference>
<evidence type="ECO:0000256" key="1">
    <source>
        <dbReference type="ARBA" id="ARBA00001974"/>
    </source>
</evidence>
<feature type="binding site" evidence="5">
    <location>
        <position position="266"/>
    </location>
    <ligand>
        <name>FAD</name>
        <dbReference type="ChEBI" id="CHEBI:57692"/>
    </ligand>
</feature>
<comment type="similarity">
    <text evidence="2">Belongs to the GMC oxidoreductase family.</text>
</comment>
<dbReference type="OrthoDB" id="269227at2759"/>
<dbReference type="Pfam" id="PF05199">
    <property type="entry name" value="GMC_oxred_C"/>
    <property type="match status" value="1"/>
</dbReference>
<dbReference type="AlphaFoldDB" id="A0A0K2SWJ4"/>
<dbReference type="InterPro" id="IPR007867">
    <property type="entry name" value="GMC_OxRtase_C"/>
</dbReference>
<keyword evidence="4 5" id="KW-0274">FAD</keyword>
<dbReference type="Gene3D" id="3.50.50.60">
    <property type="entry name" value="FAD/NAD(P)-binding domain"/>
    <property type="match status" value="1"/>
</dbReference>
<dbReference type="PANTHER" id="PTHR11552:SF147">
    <property type="entry name" value="CHOLINE DEHYDROGENASE, MITOCHONDRIAL"/>
    <property type="match status" value="1"/>
</dbReference>
<feature type="binding site" evidence="5">
    <location>
        <position position="132"/>
    </location>
    <ligand>
        <name>FAD</name>
        <dbReference type="ChEBI" id="CHEBI:57692"/>
    </ligand>
</feature>
<comment type="cofactor">
    <cofactor evidence="1 5">
        <name>FAD</name>
        <dbReference type="ChEBI" id="CHEBI:57692"/>
    </cofactor>
</comment>
<dbReference type="GO" id="GO:0016614">
    <property type="term" value="F:oxidoreductase activity, acting on CH-OH group of donors"/>
    <property type="evidence" value="ECO:0007669"/>
    <property type="project" value="InterPro"/>
</dbReference>
<keyword evidence="3" id="KW-0285">Flavoprotein</keyword>
<feature type="domain" description="Glucose-methanol-choline oxidoreductase N-terminal" evidence="6">
    <location>
        <begin position="303"/>
        <end position="317"/>
    </location>
</feature>
<dbReference type="Gene3D" id="3.30.560.10">
    <property type="entry name" value="Glucose Oxidase, domain 3"/>
    <property type="match status" value="1"/>
</dbReference>
<evidence type="ECO:0000313" key="7">
    <source>
        <dbReference type="EMBL" id="CDW18148.1"/>
    </source>
</evidence>
<evidence type="ECO:0000256" key="4">
    <source>
        <dbReference type="ARBA" id="ARBA00022827"/>
    </source>
</evidence>
<accession>A0A0K2SWJ4</accession>
<sequence length="607" mass="68337">MLAWLHRIFALSILSSTPLLIHYVAEWNRLHEYFFSFVSSDLTLYKYDYIIVGGGSAGSVLASRLTENPQINILLIEAGGHPHFLTGIPAFTPYLQLSPYDWSFETEKQDEACKGMIGNRCKWPRGKMLGGTAGMNYMLYVRGNKRDFDEWEEMGFEGWGYEKVLPYFKKSELQLGRYAHDTKHHGTEGNVPVSDSIYITPMAKVYKELAQLAGLPIRDYNAENQTGFDIPQLTMRNGWRGDPYRSYIEPIMNKRPNLKILTYSHVTKLLFDDNKKIVTGVELLRFGKTYNVSASKEIILSAGAIGSPTILMHSGVGHAQHLKDLNIPLVKDLPVGDNLQDHITTMLGPLLVNQSASFDVIETMSFSTMWDYFVHGKGPLSTTVAVDFNGFLVDENVQLHFIGVPLYADYGLHSRKTFNIDSTLWDDYFSKLYGLSSISVLPALLRPKSRGTIRLSSSDPLASPLINPNYLSHPQDIQDLIKIIDWVLNVLFDQKKASHHGLKLPQNGSKIPQCAKENNYWECFVRHFSLTMYHPAGTCPMGSVLDSQLRVHGLPNLRVIDASSMPLIVRGNPNAAIIMMAEKISDHIKESFELELLSKSSLGKEEL</sequence>
<dbReference type="SUPFAM" id="SSF54373">
    <property type="entry name" value="FAD-linked reductases, C-terminal domain"/>
    <property type="match status" value="1"/>
</dbReference>
<organism evidence="7">
    <name type="scientific">Lepeophtheirus salmonis</name>
    <name type="common">Salmon louse</name>
    <name type="synonym">Caligus salmonis</name>
    <dbReference type="NCBI Taxonomy" id="72036"/>
    <lineage>
        <taxon>Eukaryota</taxon>
        <taxon>Metazoa</taxon>
        <taxon>Ecdysozoa</taxon>
        <taxon>Arthropoda</taxon>
        <taxon>Crustacea</taxon>
        <taxon>Multicrustacea</taxon>
        <taxon>Hexanauplia</taxon>
        <taxon>Copepoda</taxon>
        <taxon>Siphonostomatoida</taxon>
        <taxon>Caligidae</taxon>
        <taxon>Lepeophtheirus</taxon>
    </lineage>
</organism>
<dbReference type="InterPro" id="IPR036188">
    <property type="entry name" value="FAD/NAD-bd_sf"/>
</dbReference>
<dbReference type="GO" id="GO:0050660">
    <property type="term" value="F:flavin adenine dinucleotide binding"/>
    <property type="evidence" value="ECO:0007669"/>
    <property type="project" value="InterPro"/>
</dbReference>
<evidence type="ECO:0000256" key="5">
    <source>
        <dbReference type="PIRSR" id="PIRSR000137-2"/>
    </source>
</evidence>
<dbReference type="EMBL" id="HACA01000787">
    <property type="protein sequence ID" value="CDW18148.1"/>
    <property type="molecule type" value="Transcribed_RNA"/>
</dbReference>
<protein>
    <recommendedName>
        <fullName evidence="6">Glucose-methanol-choline oxidoreductase N-terminal domain-containing protein</fullName>
    </recommendedName>
</protein>
<proteinExistence type="inferred from homology"/>
<reference evidence="7" key="1">
    <citation type="submission" date="2014-05" db="EMBL/GenBank/DDBJ databases">
        <authorList>
            <person name="Chronopoulou M."/>
        </authorList>
    </citation>
    <scope>NUCLEOTIDE SEQUENCE</scope>
    <source>
        <tissue evidence="7">Whole organism</tissue>
    </source>
</reference>
<evidence type="ECO:0000256" key="2">
    <source>
        <dbReference type="ARBA" id="ARBA00010790"/>
    </source>
</evidence>
<dbReference type="InterPro" id="IPR000172">
    <property type="entry name" value="GMC_OxRdtase_N"/>
</dbReference>